<dbReference type="SMART" id="SM00491">
    <property type="entry name" value="HELICc2"/>
    <property type="match status" value="1"/>
</dbReference>
<keyword evidence="11" id="KW-0411">Iron-sulfur</keyword>
<feature type="compositionally biased region" description="Basic and acidic residues" evidence="16">
    <location>
        <begin position="86"/>
        <end position="98"/>
    </location>
</feature>
<evidence type="ECO:0000313" key="18">
    <source>
        <dbReference type="Proteomes" id="UP000749559"/>
    </source>
</evidence>
<feature type="compositionally biased region" description="Basic and acidic residues" evidence="16">
    <location>
        <begin position="46"/>
        <end position="56"/>
    </location>
</feature>
<dbReference type="PROSITE" id="PS51193">
    <property type="entry name" value="HELICASE_ATP_BIND_2"/>
    <property type="match status" value="1"/>
</dbReference>
<dbReference type="GO" id="GO:0003678">
    <property type="term" value="F:DNA helicase activity"/>
    <property type="evidence" value="ECO:0007669"/>
    <property type="project" value="InterPro"/>
</dbReference>
<evidence type="ECO:0000256" key="3">
    <source>
        <dbReference type="ARBA" id="ARBA00008435"/>
    </source>
</evidence>
<dbReference type="CDD" id="cd18788">
    <property type="entry name" value="SF2_C_XPD"/>
    <property type="match status" value="1"/>
</dbReference>
<evidence type="ECO:0000256" key="2">
    <source>
        <dbReference type="ARBA" id="ARBA00004123"/>
    </source>
</evidence>
<evidence type="ECO:0000256" key="9">
    <source>
        <dbReference type="ARBA" id="ARBA00022884"/>
    </source>
</evidence>
<dbReference type="Gene3D" id="3.40.50.300">
    <property type="entry name" value="P-loop containing nucleotide triphosphate hydrolases"/>
    <property type="match status" value="3"/>
</dbReference>
<evidence type="ECO:0000256" key="11">
    <source>
        <dbReference type="ARBA" id="ARBA00023014"/>
    </source>
</evidence>
<dbReference type="OrthoDB" id="267079at2759"/>
<dbReference type="GO" id="GO:0006139">
    <property type="term" value="P:nucleobase-containing compound metabolic process"/>
    <property type="evidence" value="ECO:0007669"/>
    <property type="project" value="InterPro"/>
</dbReference>
<dbReference type="InterPro" id="IPR010614">
    <property type="entry name" value="RAD3-like_helicase_DEAD"/>
</dbReference>
<evidence type="ECO:0000256" key="16">
    <source>
        <dbReference type="SAM" id="MobiDB-lite"/>
    </source>
</evidence>
<evidence type="ECO:0000256" key="8">
    <source>
        <dbReference type="ARBA" id="ARBA00022840"/>
    </source>
</evidence>
<dbReference type="SUPFAM" id="SSF52540">
    <property type="entry name" value="P-loop containing nucleoside triphosphate hydrolases"/>
    <property type="match status" value="1"/>
</dbReference>
<dbReference type="InterPro" id="IPR045028">
    <property type="entry name" value="DinG/Rad3-like"/>
</dbReference>
<reference evidence="17" key="1">
    <citation type="submission" date="2022-03" db="EMBL/GenBank/DDBJ databases">
        <authorList>
            <person name="Martin C."/>
        </authorList>
    </citation>
    <scope>NUCLEOTIDE SEQUENCE</scope>
</reference>
<keyword evidence="10" id="KW-0408">Iron</keyword>
<sequence>MEFTEEFDDCGIDDELLLSLPLNYQQQSKETVQPTDQQQVLTSVKQRSETKQDKQNKPNPPKQPLSIQGNSHKENLPAPKMQRGSSNEHVKKGGKKDTPLSPTLDKWFRPTKKQEVDINTEELSRGVEGDNTSEKDDFDGTNDVQLPDEFPFPFEPYDIQLGFMENVYKTLELGKVGIFESPTGTGKSLSLICGALKWLKDFEEKQKKELEMLLEAKSVSQEQQEAAEAKDDWISAFVQKREEESKNKQLKEAQEQRLKREARLQELRNNLRPKVKGKRKRPNLEQEFDELFKDADKELKESFKRELDNANDSETCNLEVDDDICMKEYNSDDECYKETEREDEEEDEFHVTKIYFCSRTHSQLSQFIREVQKSPYGEGTRVVSLGSRQNMCINEQVKKLKSLTLMNDRCLEMQKKKESRKKTGESEPKKKKSVPGCPFYKQDPLYDFRDRALVEVSDIEQLVNKGKQMKACPYYGTRLSIPGAELVALPYNTLLHKSTRDATGVKLKDNIVVIDEAHNLLETINNVYSIEITGSQVCQAHSQLSQYMEKFKSRLLAKNLMYIKQLLYILASFIKCLGGKLGEAANMQYLNSKETRLMTMNDFVFECQLDNLNLFKVLRYCERSQISKKLQGYVEKYQPSEVKIAKEKEKEKPKHSGLKSFLTEIGDKNSGKSVSPVTQDVPEINKEDGTIFKSPMMHIEGFLMALTNLNKDGRIVLTKQDLLSRCCLKFLLLNPAVHFADIVADARAVIVAGGTMQPLDEFKEQLFYAAGVAPSRILEYSCGHVIHGEQLLPICLSRGPSGTEFDFTFQSREKTSMLDETGRVLCNLCNVIPGGLVCFLPSYDYERIVYNHWEKQGYLKRMRLKKQIFREPKKASQLDQVLGDYSAAVQKGCTDCKGEQTGALLLCVVGGKMSEGINFSDNLGRCVIMIGLPFPNLHSPELKEKMNYLNANHPNRNGKTAGQEHYENLCMKAVNQSIGRAIRHKGDYATILMLDTRYSRPNIRNKLPTWISKHVVSHERFGPAFSSIRQFFSNKT</sequence>
<dbReference type="InterPro" id="IPR006555">
    <property type="entry name" value="ATP-dep_Helicase_C"/>
</dbReference>
<dbReference type="Pfam" id="PF13307">
    <property type="entry name" value="Helicase_C_2"/>
    <property type="match status" value="1"/>
</dbReference>
<dbReference type="PANTHER" id="PTHR11472">
    <property type="entry name" value="DNA REPAIR DEAD HELICASE RAD3/XP-D SUBFAMILY MEMBER"/>
    <property type="match status" value="1"/>
</dbReference>
<dbReference type="InterPro" id="IPR027417">
    <property type="entry name" value="P-loop_NTPase"/>
</dbReference>
<feature type="coiled-coil region" evidence="15">
    <location>
        <begin position="241"/>
        <end position="270"/>
    </location>
</feature>
<comment type="similarity">
    <text evidence="3">Belongs to the DEAD box helicase family. DEAH subfamily. DDX11/CHL1 sub-subfamily.</text>
</comment>
<evidence type="ECO:0000256" key="15">
    <source>
        <dbReference type="SAM" id="Coils"/>
    </source>
</evidence>
<feature type="region of interest" description="Disordered" evidence="16">
    <location>
        <begin position="26"/>
        <end position="105"/>
    </location>
</feature>
<evidence type="ECO:0000256" key="14">
    <source>
        <dbReference type="ARBA" id="ARBA00023242"/>
    </source>
</evidence>
<keyword evidence="15" id="KW-0175">Coiled coil</keyword>
<dbReference type="GO" id="GO:0051536">
    <property type="term" value="F:iron-sulfur cluster binding"/>
    <property type="evidence" value="ECO:0007669"/>
    <property type="project" value="UniProtKB-KW"/>
</dbReference>
<comment type="caution">
    <text evidence="17">The sequence shown here is derived from an EMBL/GenBank/DDBJ whole genome shotgun (WGS) entry which is preliminary data.</text>
</comment>
<dbReference type="GO" id="GO:0016818">
    <property type="term" value="F:hydrolase activity, acting on acid anhydrides, in phosphorus-containing anhydrides"/>
    <property type="evidence" value="ECO:0007669"/>
    <property type="project" value="InterPro"/>
</dbReference>
<keyword evidence="5" id="KW-0547">Nucleotide-binding</keyword>
<organism evidence="17 18">
    <name type="scientific">Owenia fusiformis</name>
    <name type="common">Polychaete worm</name>
    <dbReference type="NCBI Taxonomy" id="6347"/>
    <lineage>
        <taxon>Eukaryota</taxon>
        <taxon>Metazoa</taxon>
        <taxon>Spiralia</taxon>
        <taxon>Lophotrochozoa</taxon>
        <taxon>Annelida</taxon>
        <taxon>Polychaeta</taxon>
        <taxon>Sedentaria</taxon>
        <taxon>Canalipalpata</taxon>
        <taxon>Sabellida</taxon>
        <taxon>Oweniida</taxon>
        <taxon>Oweniidae</taxon>
        <taxon>Owenia</taxon>
    </lineage>
</organism>
<feature type="compositionally biased region" description="Basic and acidic residues" evidence="16">
    <location>
        <begin position="414"/>
        <end position="428"/>
    </location>
</feature>
<feature type="region of interest" description="Disordered" evidence="16">
    <location>
        <begin position="414"/>
        <end position="435"/>
    </location>
</feature>
<keyword evidence="8" id="KW-0067">ATP-binding</keyword>
<dbReference type="Pfam" id="PF06733">
    <property type="entry name" value="DEAD_2"/>
    <property type="match status" value="1"/>
</dbReference>
<evidence type="ECO:0000313" key="17">
    <source>
        <dbReference type="EMBL" id="CAH1785016.1"/>
    </source>
</evidence>
<keyword evidence="4" id="KW-0479">Metal-binding</keyword>
<dbReference type="EMBL" id="CAIIXF020000005">
    <property type="protein sequence ID" value="CAH1785016.1"/>
    <property type="molecule type" value="Genomic_DNA"/>
</dbReference>
<keyword evidence="6" id="KW-0378">Hydrolase</keyword>
<dbReference type="GO" id="GO:0003677">
    <property type="term" value="F:DNA binding"/>
    <property type="evidence" value="ECO:0007669"/>
    <property type="project" value="UniProtKB-KW"/>
</dbReference>
<keyword evidence="18" id="KW-1185">Reference proteome</keyword>
<dbReference type="InterPro" id="IPR014013">
    <property type="entry name" value="Helic_SF1/SF2_ATP-bd_DinG/Rad3"/>
</dbReference>
<dbReference type="SMART" id="SM00488">
    <property type="entry name" value="DEXDc2"/>
    <property type="match status" value="1"/>
</dbReference>
<keyword evidence="13" id="KW-0413">Isomerase</keyword>
<dbReference type="GO" id="GO:0005634">
    <property type="term" value="C:nucleus"/>
    <property type="evidence" value="ECO:0007669"/>
    <property type="project" value="UniProtKB-SubCell"/>
</dbReference>
<evidence type="ECO:0000256" key="5">
    <source>
        <dbReference type="ARBA" id="ARBA00022741"/>
    </source>
</evidence>
<evidence type="ECO:0000256" key="12">
    <source>
        <dbReference type="ARBA" id="ARBA00023125"/>
    </source>
</evidence>
<keyword evidence="14" id="KW-0539">Nucleus</keyword>
<dbReference type="GO" id="GO:0046872">
    <property type="term" value="F:metal ion binding"/>
    <property type="evidence" value="ECO:0007669"/>
    <property type="project" value="UniProtKB-KW"/>
</dbReference>
<evidence type="ECO:0000256" key="1">
    <source>
        <dbReference type="ARBA" id="ARBA00001966"/>
    </source>
</evidence>
<comment type="cofactor">
    <cofactor evidence="1">
        <name>[4Fe-4S] cluster</name>
        <dbReference type="ChEBI" id="CHEBI:49883"/>
    </cofactor>
</comment>
<dbReference type="AlphaFoldDB" id="A0A8J1T4I9"/>
<name>A0A8J1T4I9_OWEFU</name>
<comment type="subcellular location">
    <subcellularLocation>
        <location evidence="2">Nucleus</location>
    </subcellularLocation>
</comment>
<dbReference type="GO" id="GO:0034085">
    <property type="term" value="P:establishment of sister chromatid cohesion"/>
    <property type="evidence" value="ECO:0007669"/>
    <property type="project" value="TreeGrafter"/>
</dbReference>
<proteinExistence type="inferred from homology"/>
<dbReference type="Proteomes" id="UP000749559">
    <property type="component" value="Unassembled WGS sequence"/>
</dbReference>
<dbReference type="PANTHER" id="PTHR11472:SF41">
    <property type="entry name" value="ATP-DEPENDENT DNA HELICASE DDX11-RELATED"/>
    <property type="match status" value="1"/>
</dbReference>
<dbReference type="GO" id="GO:0003723">
    <property type="term" value="F:RNA binding"/>
    <property type="evidence" value="ECO:0007669"/>
    <property type="project" value="UniProtKB-KW"/>
</dbReference>
<gene>
    <name evidence="17" type="ORF">OFUS_LOCUS11129</name>
</gene>
<dbReference type="InterPro" id="IPR006554">
    <property type="entry name" value="Helicase-like_DEXD_c2"/>
</dbReference>
<dbReference type="FunFam" id="3.40.50.300:FF:001050">
    <property type="entry name" value="ATP-dependent DNA helicase DDX11"/>
    <property type="match status" value="1"/>
</dbReference>
<protein>
    <submittedName>
        <fullName evidence="17">Uncharacterized protein</fullName>
    </submittedName>
</protein>
<dbReference type="NCBIfam" id="TIGR00604">
    <property type="entry name" value="rad3"/>
    <property type="match status" value="1"/>
</dbReference>
<dbReference type="GO" id="GO:0005524">
    <property type="term" value="F:ATP binding"/>
    <property type="evidence" value="ECO:0007669"/>
    <property type="project" value="UniProtKB-KW"/>
</dbReference>
<evidence type="ECO:0000256" key="13">
    <source>
        <dbReference type="ARBA" id="ARBA00023235"/>
    </source>
</evidence>
<keyword evidence="7" id="KW-0347">Helicase</keyword>
<dbReference type="InterPro" id="IPR013020">
    <property type="entry name" value="Rad3/Chl1-like"/>
</dbReference>
<evidence type="ECO:0000256" key="7">
    <source>
        <dbReference type="ARBA" id="ARBA00022806"/>
    </source>
</evidence>
<keyword evidence="12" id="KW-0238">DNA-binding</keyword>
<evidence type="ECO:0000256" key="4">
    <source>
        <dbReference type="ARBA" id="ARBA00022723"/>
    </source>
</evidence>
<keyword evidence="9" id="KW-0694">RNA-binding</keyword>
<feature type="compositionally biased region" description="Polar residues" evidence="16">
    <location>
        <begin position="26"/>
        <end position="45"/>
    </location>
</feature>
<dbReference type="FunFam" id="3.40.50.300:FF:002532">
    <property type="entry name" value="DEAD/H-box helicase 11"/>
    <property type="match status" value="1"/>
</dbReference>
<accession>A0A8J1T4I9</accession>
<evidence type="ECO:0000256" key="10">
    <source>
        <dbReference type="ARBA" id="ARBA00023004"/>
    </source>
</evidence>
<evidence type="ECO:0000256" key="6">
    <source>
        <dbReference type="ARBA" id="ARBA00022801"/>
    </source>
</evidence>